<reference evidence="2 3" key="1">
    <citation type="submission" date="2022-10" db="EMBL/GenBank/DDBJ databases">
        <title>Complete genome sequence of Exiguobacterium profundum TSS-3 isolated from an extremely saline-alkaline spring located in Ixtapa, Chiapas-Mexico.</title>
        <authorList>
            <person name="Rincon-Rosales R."/>
            <person name="Rogel M.A."/>
            <person name="Rincon-Molina C.I."/>
            <person name="Guerrero G."/>
            <person name="Manzano-Gomez L.A."/>
            <person name="Lopez-Lopez A."/>
            <person name="Rincon Molina F.A."/>
            <person name="Martinez-Romero E."/>
        </authorList>
    </citation>
    <scope>NUCLEOTIDE SEQUENCE [LARGE SCALE GENOMIC DNA]</scope>
    <source>
        <strain evidence="2 3">TSS-3</strain>
    </source>
</reference>
<feature type="domain" description="N-acetyltransferase" evidence="1">
    <location>
        <begin position="10"/>
        <end position="178"/>
    </location>
</feature>
<evidence type="ECO:0000313" key="2">
    <source>
        <dbReference type="EMBL" id="WED56549.1"/>
    </source>
</evidence>
<dbReference type="SUPFAM" id="SSF55729">
    <property type="entry name" value="Acyl-CoA N-acyltransferases (Nat)"/>
    <property type="match status" value="1"/>
</dbReference>
<organism evidence="2 3">
    <name type="scientific">Exiguobacterium profundum</name>
    <dbReference type="NCBI Taxonomy" id="307643"/>
    <lineage>
        <taxon>Bacteria</taxon>
        <taxon>Bacillati</taxon>
        <taxon>Bacillota</taxon>
        <taxon>Bacilli</taxon>
        <taxon>Bacillales</taxon>
        <taxon>Bacillales Family XII. Incertae Sedis</taxon>
        <taxon>Exiguobacterium</taxon>
    </lineage>
</organism>
<accession>A0ABY8B7M9</accession>
<dbReference type="EMBL" id="CP109617">
    <property type="protein sequence ID" value="WED56549.1"/>
    <property type="molecule type" value="Genomic_DNA"/>
</dbReference>
<protein>
    <submittedName>
        <fullName evidence="2">GNAT family N-acetyltransferase</fullName>
    </submittedName>
</protein>
<dbReference type="RefSeq" id="WP_215112162.1">
    <property type="nucleotide sequence ID" value="NZ_CP109617.1"/>
</dbReference>
<evidence type="ECO:0000259" key="1">
    <source>
        <dbReference type="PROSITE" id="PS51186"/>
    </source>
</evidence>
<dbReference type="InterPro" id="IPR051908">
    <property type="entry name" value="Ribosomal_N-acetyltransferase"/>
</dbReference>
<sequence>MLEYKLNDDVTLRMFNTDDADELFKLTIASKPYLREWLGWLDYIETVEDSKQNIEGRIKGLIETGGHPKSFALMYKGALAGTIGFNEIARGIQCGTIGYWLGQEFQGEGIMSQALETIIEYGFQDLKLNKIEIRVATENVKSRALPERFGFKKEGVIRDAEWLYDRYVDHVVYGLLKHEFLQLNHHSKAFDEAGHRM</sequence>
<dbReference type="PANTHER" id="PTHR43441">
    <property type="entry name" value="RIBOSOMAL-PROTEIN-SERINE ACETYLTRANSFERASE"/>
    <property type="match status" value="1"/>
</dbReference>
<dbReference type="Gene3D" id="3.40.630.30">
    <property type="match status" value="1"/>
</dbReference>
<gene>
    <name evidence="2" type="ORF">OE059_06755</name>
</gene>
<dbReference type="Pfam" id="PF13302">
    <property type="entry name" value="Acetyltransf_3"/>
    <property type="match status" value="1"/>
</dbReference>
<dbReference type="InterPro" id="IPR000182">
    <property type="entry name" value="GNAT_dom"/>
</dbReference>
<name>A0ABY8B7M9_9BACL</name>
<dbReference type="PROSITE" id="PS51186">
    <property type="entry name" value="GNAT"/>
    <property type="match status" value="1"/>
</dbReference>
<dbReference type="PANTHER" id="PTHR43441:SF12">
    <property type="entry name" value="RIBOSOMAL N-ACETYLTRANSFERASE YDAF-RELATED"/>
    <property type="match status" value="1"/>
</dbReference>
<proteinExistence type="predicted"/>
<dbReference type="InterPro" id="IPR016181">
    <property type="entry name" value="Acyl_CoA_acyltransferase"/>
</dbReference>
<keyword evidence="3" id="KW-1185">Reference proteome</keyword>
<evidence type="ECO:0000313" key="3">
    <source>
        <dbReference type="Proteomes" id="UP001219957"/>
    </source>
</evidence>
<dbReference type="Proteomes" id="UP001219957">
    <property type="component" value="Chromosome"/>
</dbReference>